<accession>K1RST9</accession>
<dbReference type="EMBL" id="AJWZ01009319">
    <property type="protein sequence ID" value="EKC51642.1"/>
    <property type="molecule type" value="Genomic_DNA"/>
</dbReference>
<feature type="non-terminal residue" evidence="1">
    <location>
        <position position="58"/>
    </location>
</feature>
<dbReference type="AlphaFoldDB" id="K1RST9"/>
<name>K1RST9_9ZZZZ</name>
<protein>
    <submittedName>
        <fullName evidence="1">Resolvase domain protein</fullName>
    </submittedName>
</protein>
<evidence type="ECO:0000313" key="1">
    <source>
        <dbReference type="EMBL" id="EKC51642.1"/>
    </source>
</evidence>
<organism evidence="1">
    <name type="scientific">human gut metagenome</name>
    <dbReference type="NCBI Taxonomy" id="408170"/>
    <lineage>
        <taxon>unclassified sequences</taxon>
        <taxon>metagenomes</taxon>
        <taxon>organismal metagenomes</taxon>
    </lineage>
</organism>
<proteinExistence type="predicted"/>
<comment type="caution">
    <text evidence="1">The sequence shown here is derived from an EMBL/GenBank/DDBJ whole genome shotgun (WGS) entry which is preliminary data.</text>
</comment>
<sequence length="58" mass="6524">MKNISEGSEGIILESVLEGMAEYYSADLSEKVIRGLTENAMKCKFNSDPITFEFNFEP</sequence>
<gene>
    <name evidence="1" type="ORF">OBE_13498</name>
</gene>
<reference evidence="1" key="1">
    <citation type="journal article" date="2013" name="Environ. Microbiol.">
        <title>Microbiota from the distal guts of lean and obese adolescents exhibit partial functional redundancy besides clear differences in community structure.</title>
        <authorList>
            <person name="Ferrer M."/>
            <person name="Ruiz A."/>
            <person name="Lanza F."/>
            <person name="Haange S.B."/>
            <person name="Oberbach A."/>
            <person name="Till H."/>
            <person name="Bargiela R."/>
            <person name="Campoy C."/>
            <person name="Segura M.T."/>
            <person name="Richter M."/>
            <person name="von Bergen M."/>
            <person name="Seifert J."/>
            <person name="Suarez A."/>
        </authorList>
    </citation>
    <scope>NUCLEOTIDE SEQUENCE</scope>
</reference>